<protein>
    <recommendedName>
        <fullName evidence="3">Myb-like domain-containing protein</fullName>
    </recommendedName>
</protein>
<evidence type="ECO:0008006" key="3">
    <source>
        <dbReference type="Google" id="ProtNLM"/>
    </source>
</evidence>
<proteinExistence type="predicted"/>
<keyword evidence="2" id="KW-1185">Reference proteome</keyword>
<organism evidence="1 2">
    <name type="scientific">Brassica carinata</name>
    <name type="common">Ethiopian mustard</name>
    <name type="synonym">Abyssinian cabbage</name>
    <dbReference type="NCBI Taxonomy" id="52824"/>
    <lineage>
        <taxon>Eukaryota</taxon>
        <taxon>Viridiplantae</taxon>
        <taxon>Streptophyta</taxon>
        <taxon>Embryophyta</taxon>
        <taxon>Tracheophyta</taxon>
        <taxon>Spermatophyta</taxon>
        <taxon>Magnoliopsida</taxon>
        <taxon>eudicotyledons</taxon>
        <taxon>Gunneridae</taxon>
        <taxon>Pentapetalae</taxon>
        <taxon>rosids</taxon>
        <taxon>malvids</taxon>
        <taxon>Brassicales</taxon>
        <taxon>Brassicaceae</taxon>
        <taxon>Brassiceae</taxon>
        <taxon>Brassica</taxon>
    </lineage>
</organism>
<dbReference type="OrthoDB" id="1090283at2759"/>
<dbReference type="PANTHER" id="PTHR14000">
    <property type="entry name" value="FINGER CCCH DOMAIN PROTEIN, PUTATIVE (DUF3755)-RELATED"/>
    <property type="match status" value="1"/>
</dbReference>
<gene>
    <name evidence="1" type="ORF">Bca52824_003381</name>
</gene>
<dbReference type="Pfam" id="PF12579">
    <property type="entry name" value="DUF3755"/>
    <property type="match status" value="1"/>
</dbReference>
<comment type="caution">
    <text evidence="1">The sequence shown here is derived from an EMBL/GenBank/DDBJ whole genome shotgun (WGS) entry which is preliminary data.</text>
</comment>
<sequence>MANHSWLSGDWNHRNAYFSNSMTSPESSEMRYHSGSAMYWSSEEQAILEDGLVRYSSEPSISRYAKIAIELQNTKTIRDVAMRCRWMHNKENKKRRKEDHMVSGRARVDNKEIIDMVVASNSATHMFASSHLLREENGITCELLKQNEQLLSQISANLTNLNQISTNLTSLRVKYRSPTNLSCGKKLFYFFFSFLLQLTENLKLFNKSRDNIRKLLTNLSENALEQMKHMPPWPEKLRDDQDQLLDSILPPSHLP</sequence>
<accession>A0A8X7WM10</accession>
<name>A0A8X7WM10_BRACI</name>
<dbReference type="PANTHER" id="PTHR14000:SF46">
    <property type="entry name" value="MYB-LIKE DOMAIN-CONTAINING PROTEIN"/>
    <property type="match status" value="1"/>
</dbReference>
<dbReference type="InterPro" id="IPR022228">
    <property type="entry name" value="DUF3755"/>
</dbReference>
<reference evidence="1 2" key="1">
    <citation type="submission" date="2020-02" db="EMBL/GenBank/DDBJ databases">
        <authorList>
            <person name="Ma Q."/>
            <person name="Huang Y."/>
            <person name="Song X."/>
            <person name="Pei D."/>
        </authorList>
    </citation>
    <scope>NUCLEOTIDE SEQUENCE [LARGE SCALE GENOMIC DNA]</scope>
    <source>
        <strain evidence="1">Sxm20200214</strain>
        <tissue evidence="1">Leaf</tissue>
    </source>
</reference>
<dbReference type="AlphaFoldDB" id="A0A8X7WM10"/>
<dbReference type="EMBL" id="JAAMPC010000001">
    <property type="protein sequence ID" value="KAG2332201.1"/>
    <property type="molecule type" value="Genomic_DNA"/>
</dbReference>
<evidence type="ECO:0000313" key="2">
    <source>
        <dbReference type="Proteomes" id="UP000886595"/>
    </source>
</evidence>
<evidence type="ECO:0000313" key="1">
    <source>
        <dbReference type="EMBL" id="KAG2332201.1"/>
    </source>
</evidence>
<dbReference type="Proteomes" id="UP000886595">
    <property type="component" value="Unassembled WGS sequence"/>
</dbReference>